<dbReference type="Proteomes" id="UP000288227">
    <property type="component" value="Unassembled WGS sequence"/>
</dbReference>
<evidence type="ECO:0000313" key="4">
    <source>
        <dbReference type="EMBL" id="GCC51410.1"/>
    </source>
</evidence>
<protein>
    <recommendedName>
        <fullName evidence="2">Phosphoesterase</fullName>
        <ecNumber evidence="2">3.1.4.-</ecNumber>
    </recommendedName>
</protein>
<dbReference type="GO" id="GO:0016787">
    <property type="term" value="F:hydrolase activity"/>
    <property type="evidence" value="ECO:0007669"/>
    <property type="project" value="UniProtKB-UniRule"/>
</dbReference>
<evidence type="ECO:0000313" key="5">
    <source>
        <dbReference type="Proteomes" id="UP000288227"/>
    </source>
</evidence>
<comment type="caution">
    <text evidence="4">The sequence shown here is derived from an EMBL/GenBank/DDBJ whole genome shotgun (WGS) entry which is preliminary data.</text>
</comment>
<dbReference type="EMBL" id="BHXQ01000003">
    <property type="protein sequence ID" value="GCC51410.1"/>
    <property type="molecule type" value="Genomic_DNA"/>
</dbReference>
<proteinExistence type="inferred from homology"/>
<dbReference type="OrthoDB" id="9785951at2"/>
<dbReference type="AlphaFoldDB" id="A0A401U944"/>
<dbReference type="Pfam" id="PF12850">
    <property type="entry name" value="Metallophos_2"/>
    <property type="match status" value="1"/>
</dbReference>
<dbReference type="Gene3D" id="3.60.21.10">
    <property type="match status" value="1"/>
</dbReference>
<sequence>MKIGLLSDTHSHLEPSLFDHFKDCDELWHAGDIGDEALLQKLQSFKPTKAIFGNIDSMKLQRSLPEDFWFECEGLKIWMTHIGGAPPNYNPRIKKKFKELVPDIFICGHSHILRVMRDPNYSNMLYINPGAAGNHGFHHMKTIMRFDIEAKAIKNVEVIELGKRGALPKQ</sequence>
<dbReference type="GO" id="GO:0046872">
    <property type="term" value="F:metal ion binding"/>
    <property type="evidence" value="ECO:0007669"/>
    <property type="project" value="UniProtKB-KW"/>
</dbReference>
<keyword evidence="2" id="KW-0479">Metal-binding</keyword>
<evidence type="ECO:0000259" key="3">
    <source>
        <dbReference type="Pfam" id="PF12850"/>
    </source>
</evidence>
<dbReference type="PANTHER" id="PTHR11124">
    <property type="entry name" value="VACUOLAR SORTING PROTEIN VPS29"/>
    <property type="match status" value="1"/>
</dbReference>
<evidence type="ECO:0000256" key="1">
    <source>
        <dbReference type="ARBA" id="ARBA00008950"/>
    </source>
</evidence>
<reference evidence="4 5" key="1">
    <citation type="submission" date="2018-11" db="EMBL/GenBank/DDBJ databases">
        <title>Chryseotalea sanarue gen. nov., sp., nov., a member of the family Cytophagaceae, isolated from a brackish lake in Hamamatsu Japan.</title>
        <authorList>
            <person name="Maejima Y."/>
            <person name="Iino T."/>
            <person name="Muraguchi Y."/>
            <person name="Fukuda K."/>
            <person name="Ohkuma M."/>
            <person name="Moriuchi R."/>
            <person name="Dohra H."/>
            <person name="Kimbara K."/>
            <person name="Shintani M."/>
        </authorList>
    </citation>
    <scope>NUCLEOTIDE SEQUENCE [LARGE SCALE GENOMIC DNA]</scope>
    <source>
        <strain evidence="4 5">Ys</strain>
    </source>
</reference>
<dbReference type="InterPro" id="IPR029052">
    <property type="entry name" value="Metallo-depent_PP-like"/>
</dbReference>
<name>A0A401U944_9BACT</name>
<dbReference type="EC" id="3.1.4.-" evidence="2"/>
<comment type="similarity">
    <text evidence="1 2">Belongs to the metallophosphoesterase superfamily. YfcE family.</text>
</comment>
<dbReference type="InterPro" id="IPR000979">
    <property type="entry name" value="Phosphodiesterase_MJ0936/Vps29"/>
</dbReference>
<dbReference type="NCBIfam" id="TIGR00040">
    <property type="entry name" value="yfcE"/>
    <property type="match status" value="1"/>
</dbReference>
<dbReference type="RefSeq" id="WP_127122076.1">
    <property type="nucleotide sequence ID" value="NZ_BHXQ01000003.1"/>
</dbReference>
<organism evidence="4 5">
    <name type="scientific">Chryseotalea sanaruensis</name>
    <dbReference type="NCBI Taxonomy" id="2482724"/>
    <lineage>
        <taxon>Bacteria</taxon>
        <taxon>Pseudomonadati</taxon>
        <taxon>Bacteroidota</taxon>
        <taxon>Cytophagia</taxon>
        <taxon>Cytophagales</taxon>
        <taxon>Chryseotaleaceae</taxon>
        <taxon>Chryseotalea</taxon>
    </lineage>
</organism>
<accession>A0A401U944</accession>
<comment type="cofactor">
    <cofactor evidence="2">
        <name>a divalent metal cation</name>
        <dbReference type="ChEBI" id="CHEBI:60240"/>
    </cofactor>
</comment>
<evidence type="ECO:0000256" key="2">
    <source>
        <dbReference type="RuleBase" id="RU362039"/>
    </source>
</evidence>
<feature type="domain" description="Calcineurin-like phosphoesterase" evidence="3">
    <location>
        <begin position="1"/>
        <end position="150"/>
    </location>
</feature>
<keyword evidence="5" id="KW-1185">Reference proteome</keyword>
<dbReference type="InterPro" id="IPR024654">
    <property type="entry name" value="Calcineurin-like_PHP_lpxH"/>
</dbReference>
<dbReference type="SUPFAM" id="SSF56300">
    <property type="entry name" value="Metallo-dependent phosphatases"/>
    <property type="match status" value="1"/>
</dbReference>
<gene>
    <name evidence="4" type="ORF">SanaruYs_16350</name>
</gene>